<dbReference type="OrthoDB" id="8547342at2"/>
<name>A0A2T1K828_9GAMM</name>
<dbReference type="AlphaFoldDB" id="A0A2T1K828"/>
<evidence type="ECO:0000313" key="3">
    <source>
        <dbReference type="Proteomes" id="UP000239866"/>
    </source>
</evidence>
<feature type="non-terminal residue" evidence="2">
    <location>
        <position position="1"/>
    </location>
</feature>
<proteinExistence type="predicted"/>
<evidence type="ECO:0000256" key="1">
    <source>
        <dbReference type="SAM" id="SignalP"/>
    </source>
</evidence>
<reference evidence="2 3" key="1">
    <citation type="submission" date="2018-03" db="EMBL/GenBank/DDBJ databases">
        <title>Marinobacter brunus sp. nov., a marine bacterium of Gamma-proteobacteria isolated from the surface seawater of the South China Sea.</title>
        <authorList>
            <person name="Cheng H."/>
            <person name="Wu Y.-H."/>
            <person name="Xamxidin M."/>
            <person name="Xu X.-W."/>
        </authorList>
    </citation>
    <scope>NUCLEOTIDE SEQUENCE [LARGE SCALE GENOMIC DNA]</scope>
    <source>
        <strain evidence="2 3">NH169-3</strain>
    </source>
</reference>
<evidence type="ECO:0008006" key="4">
    <source>
        <dbReference type="Google" id="ProtNLM"/>
    </source>
</evidence>
<dbReference type="EMBL" id="PXNP01000092">
    <property type="protein sequence ID" value="PSF05903.1"/>
    <property type="molecule type" value="Genomic_DNA"/>
</dbReference>
<keyword evidence="3" id="KW-1185">Reference proteome</keyword>
<organism evidence="2 3">
    <name type="scientific">Marinobacter fuscus</name>
    <dbReference type="NCBI Taxonomy" id="2109942"/>
    <lineage>
        <taxon>Bacteria</taxon>
        <taxon>Pseudomonadati</taxon>
        <taxon>Pseudomonadota</taxon>
        <taxon>Gammaproteobacteria</taxon>
        <taxon>Pseudomonadales</taxon>
        <taxon>Marinobacteraceae</taxon>
        <taxon>Marinobacter</taxon>
    </lineage>
</organism>
<sequence>PLIKEVKTVIILLVLACSGCATTKTVSVTENGAISDGYWNSKTNCNSLPRVYSGLAHNACFALFASRSNGTIYNSFEIGGYVLDSMACAVADTLVLPYTIYKQFQWGSIDVMPRHGK</sequence>
<dbReference type="Proteomes" id="UP000239866">
    <property type="component" value="Unassembled WGS sequence"/>
</dbReference>
<protein>
    <recommendedName>
        <fullName evidence="4">YceK/YidQ family lipoprotein</fullName>
    </recommendedName>
</protein>
<keyword evidence="1" id="KW-0732">Signal</keyword>
<dbReference type="RefSeq" id="WP_106763165.1">
    <property type="nucleotide sequence ID" value="NZ_PXNP01000067.1"/>
</dbReference>
<comment type="caution">
    <text evidence="2">The sequence shown here is derived from an EMBL/GenBank/DDBJ whole genome shotgun (WGS) entry which is preliminary data.</text>
</comment>
<gene>
    <name evidence="2" type="ORF">C7H09_12465</name>
</gene>
<evidence type="ECO:0000313" key="2">
    <source>
        <dbReference type="EMBL" id="PSF05903.1"/>
    </source>
</evidence>
<feature type="signal peptide" evidence="1">
    <location>
        <begin position="1"/>
        <end position="23"/>
    </location>
</feature>
<accession>A0A2T1K828</accession>
<feature type="chain" id="PRO_5015487757" description="YceK/YidQ family lipoprotein" evidence="1">
    <location>
        <begin position="24"/>
        <end position="117"/>
    </location>
</feature>